<sequence length="187" mass="22182">MKKIHYLIALIPLLLLACSNDDNKATTYPIALWDIWNFNSVEYKIQTNNPTVDSYLADEIQTYFSKEGFFKRLELTNRYQFIAQIDDTQTYNRKYKLLGDEITVYLPEEEQEEETDAFSKDPWTFNFFTQSSQLFMKLDTWELSSLETCIRNHAVDLSEEEILKLIETTRIEDIQVNVVYNQIEKTK</sequence>
<accession>F3ZQ70</accession>
<keyword evidence="3" id="KW-1185">Reference proteome</keyword>
<dbReference type="PROSITE" id="PS51257">
    <property type="entry name" value="PROKAR_LIPOPROTEIN"/>
    <property type="match status" value="1"/>
</dbReference>
<evidence type="ECO:0000313" key="2">
    <source>
        <dbReference type="EMBL" id="EGJ71736.1"/>
    </source>
</evidence>
<dbReference type="HOGENOM" id="CLU_1444959_0_0_10"/>
<feature type="signal peptide" evidence="1">
    <location>
        <begin position="1"/>
        <end position="24"/>
    </location>
</feature>
<dbReference type="AlphaFoldDB" id="F3ZQ70"/>
<proteinExistence type="predicted"/>
<keyword evidence="1" id="KW-0732">Signal</keyword>
<organism evidence="2 3">
    <name type="scientific">Bacteroides coprosuis DSM 18011</name>
    <dbReference type="NCBI Taxonomy" id="679937"/>
    <lineage>
        <taxon>Bacteria</taxon>
        <taxon>Pseudomonadati</taxon>
        <taxon>Bacteroidota</taxon>
        <taxon>Bacteroidia</taxon>
        <taxon>Bacteroidales</taxon>
        <taxon>Bacteroidaceae</taxon>
        <taxon>Bacteroides</taxon>
    </lineage>
</organism>
<evidence type="ECO:0000313" key="3">
    <source>
        <dbReference type="Proteomes" id="UP000018439"/>
    </source>
</evidence>
<evidence type="ECO:0008006" key="4">
    <source>
        <dbReference type="Google" id="ProtNLM"/>
    </source>
</evidence>
<protein>
    <recommendedName>
        <fullName evidence="4">DUF4136 domain-containing protein</fullName>
    </recommendedName>
</protein>
<dbReference type="EMBL" id="CM001167">
    <property type="protein sequence ID" value="EGJ71736.1"/>
    <property type="molecule type" value="Genomic_DNA"/>
</dbReference>
<dbReference type="Proteomes" id="UP000018439">
    <property type="component" value="Chromosome"/>
</dbReference>
<gene>
    <name evidence="2" type="ORF">Bcop_1543</name>
</gene>
<feature type="chain" id="PRO_5003303756" description="DUF4136 domain-containing protein" evidence="1">
    <location>
        <begin position="25"/>
        <end position="187"/>
    </location>
</feature>
<reference evidence="2 3" key="1">
    <citation type="journal article" date="2011" name="Stand. Genomic Sci.">
        <title>Non-contiguous finished genome sequence of Bacteroides coprosuis type strain (PC139).</title>
        <authorList>
            <person name="Land M."/>
            <person name="Held B."/>
            <person name="Gronow S."/>
            <person name="Abt B."/>
            <person name="Lucas S."/>
            <person name="Del Rio T.G."/>
            <person name="Nolan M."/>
            <person name="Tice H."/>
            <person name="Cheng J.F."/>
            <person name="Pitluck S."/>
            <person name="Liolios K."/>
            <person name="Pagani I."/>
            <person name="Ivanova N."/>
            <person name="Mavromatis K."/>
            <person name="Mikhailova N."/>
            <person name="Pati A."/>
            <person name="Tapia R."/>
            <person name="Han C."/>
            <person name="Goodwin L."/>
            <person name="Chen A."/>
            <person name="Palaniappan K."/>
            <person name="Hauser L."/>
            <person name="Brambilla E.M."/>
            <person name="Rohde M."/>
            <person name="Goker M."/>
            <person name="Detter J.C."/>
            <person name="Woyke T."/>
            <person name="Bristow J."/>
            <person name="Eisen J.A."/>
            <person name="Markowitz V."/>
            <person name="Hugenholtz P."/>
            <person name="Kyrpides N.C."/>
            <person name="Klenk H.P."/>
            <person name="Lapidus A."/>
        </authorList>
    </citation>
    <scope>NUCLEOTIDE SEQUENCE</scope>
    <source>
        <strain evidence="2 3">DSM 18011</strain>
    </source>
</reference>
<dbReference type="STRING" id="679937.Bcop_1543"/>
<name>F3ZQ70_9BACE</name>
<evidence type="ECO:0000256" key="1">
    <source>
        <dbReference type="SAM" id="SignalP"/>
    </source>
</evidence>